<feature type="transmembrane region" description="Helical" evidence="1">
    <location>
        <begin position="35"/>
        <end position="57"/>
    </location>
</feature>
<keyword evidence="1" id="KW-0812">Transmembrane</keyword>
<gene>
    <name evidence="2" type="ORF">HMPREF9194_01038</name>
</gene>
<keyword evidence="3" id="KW-1185">Reference proteome</keyword>
<feature type="transmembrane region" description="Helical" evidence="1">
    <location>
        <begin position="122"/>
        <end position="142"/>
    </location>
</feature>
<accession>S3L1S0</accession>
<dbReference type="HOGENOM" id="CLU_125507_0_0_12"/>
<feature type="transmembrane region" description="Helical" evidence="1">
    <location>
        <begin position="154"/>
        <end position="175"/>
    </location>
</feature>
<sequence>MILRSVLIYGFLCCVPVVYGIGIKKLLYASYGVRYLVLSLIKSVCTASLSVLASWLITQYALAPYSIASLFPFFAAIVTFCISFAFEQIMYLCFKVEIGEFDIALLSVILAISEGFGLGSALLTALISVLSFYFLYPLIAAIRRRLTLTNAEGSFSDTIMVVITLALIACGFYGWNLSWFNPGIFR</sequence>
<feature type="transmembrane region" description="Helical" evidence="1">
    <location>
        <begin position="63"/>
        <end position="86"/>
    </location>
</feature>
<evidence type="ECO:0000313" key="2">
    <source>
        <dbReference type="EMBL" id="EPF30719.1"/>
    </source>
</evidence>
<evidence type="ECO:0000313" key="3">
    <source>
        <dbReference type="Proteomes" id="UP000014541"/>
    </source>
</evidence>
<organism evidence="2 3">
    <name type="scientific">Treponema maltophilum ATCC 51939</name>
    <dbReference type="NCBI Taxonomy" id="1125699"/>
    <lineage>
        <taxon>Bacteria</taxon>
        <taxon>Pseudomonadati</taxon>
        <taxon>Spirochaetota</taxon>
        <taxon>Spirochaetia</taxon>
        <taxon>Spirochaetales</taxon>
        <taxon>Treponemataceae</taxon>
        <taxon>Treponema</taxon>
    </lineage>
</organism>
<evidence type="ECO:0000256" key="1">
    <source>
        <dbReference type="SAM" id="Phobius"/>
    </source>
</evidence>
<feature type="transmembrane region" description="Helical" evidence="1">
    <location>
        <begin position="98"/>
        <end position="116"/>
    </location>
</feature>
<dbReference type="OrthoDB" id="359990at2"/>
<dbReference type="STRING" id="1125699.HMPREF9194_01038"/>
<dbReference type="Proteomes" id="UP000014541">
    <property type="component" value="Unassembled WGS sequence"/>
</dbReference>
<dbReference type="eggNOG" id="ENOG5032GTW">
    <property type="taxonomic scope" value="Bacteria"/>
</dbReference>
<proteinExistence type="predicted"/>
<dbReference type="PATRIC" id="fig|1125699.3.peg.1061"/>
<reference evidence="2 3" key="1">
    <citation type="submission" date="2013-04" db="EMBL/GenBank/DDBJ databases">
        <title>The Genome Sequence of Treponema maltophilum ATCC 51939.</title>
        <authorList>
            <consortium name="The Broad Institute Genomics Platform"/>
            <person name="Earl A."/>
            <person name="Ward D."/>
            <person name="Feldgarden M."/>
            <person name="Gevers D."/>
            <person name="Leonetti C."/>
            <person name="Blanton J.M."/>
            <person name="Dewhirst F.E."/>
            <person name="Izard J."/>
            <person name="Walker B."/>
            <person name="Young S."/>
            <person name="Zeng Q."/>
            <person name="Gargeya S."/>
            <person name="Fitzgerald M."/>
            <person name="Haas B."/>
            <person name="Abouelleil A."/>
            <person name="Allen A.W."/>
            <person name="Alvarado L."/>
            <person name="Arachchi H.M."/>
            <person name="Berlin A.M."/>
            <person name="Chapman S.B."/>
            <person name="Gainer-Dewar J."/>
            <person name="Goldberg J."/>
            <person name="Griggs A."/>
            <person name="Gujja S."/>
            <person name="Hansen M."/>
            <person name="Howarth C."/>
            <person name="Imamovic A."/>
            <person name="Ireland A."/>
            <person name="Larimer J."/>
            <person name="McCowan C."/>
            <person name="Murphy C."/>
            <person name="Pearson M."/>
            <person name="Poon T.W."/>
            <person name="Priest M."/>
            <person name="Roberts A."/>
            <person name="Saif S."/>
            <person name="Shea T."/>
            <person name="Sisk P."/>
            <person name="Sykes S."/>
            <person name="Wortman J."/>
            <person name="Nusbaum C."/>
            <person name="Birren B."/>
        </authorList>
    </citation>
    <scope>NUCLEOTIDE SEQUENCE [LARGE SCALE GENOMIC DNA]</scope>
    <source>
        <strain evidence="2 3">ATCC 51939</strain>
    </source>
</reference>
<dbReference type="EMBL" id="ATFF01000006">
    <property type="protein sequence ID" value="EPF30719.1"/>
    <property type="molecule type" value="Genomic_DNA"/>
</dbReference>
<dbReference type="RefSeq" id="WP_016525330.1">
    <property type="nucleotide sequence ID" value="NZ_KE332518.1"/>
</dbReference>
<keyword evidence="1" id="KW-1133">Transmembrane helix</keyword>
<keyword evidence="1" id="KW-0472">Membrane</keyword>
<protein>
    <submittedName>
        <fullName evidence="2">Uncharacterized protein</fullName>
    </submittedName>
</protein>
<name>S3L1S0_TREMA</name>
<dbReference type="AlphaFoldDB" id="S3L1S0"/>
<feature type="transmembrane region" description="Helical" evidence="1">
    <location>
        <begin position="6"/>
        <end position="23"/>
    </location>
</feature>
<comment type="caution">
    <text evidence="2">The sequence shown here is derived from an EMBL/GenBank/DDBJ whole genome shotgun (WGS) entry which is preliminary data.</text>
</comment>